<dbReference type="InterPro" id="IPR036291">
    <property type="entry name" value="NAD(P)-bd_dom_sf"/>
</dbReference>
<dbReference type="InterPro" id="IPR055170">
    <property type="entry name" value="GFO_IDH_MocA-like_dom"/>
</dbReference>
<evidence type="ECO:0000256" key="1">
    <source>
        <dbReference type="ARBA" id="ARBA00010928"/>
    </source>
</evidence>
<dbReference type="Gene3D" id="3.30.360.10">
    <property type="entry name" value="Dihydrodipicolinate Reductase, domain 2"/>
    <property type="match status" value="1"/>
</dbReference>
<name>A0ABU3AE51_9FLAO</name>
<evidence type="ECO:0000313" key="6">
    <source>
        <dbReference type="Proteomes" id="UP001255246"/>
    </source>
</evidence>
<evidence type="ECO:0000256" key="2">
    <source>
        <dbReference type="ARBA" id="ARBA00023002"/>
    </source>
</evidence>
<dbReference type="Gene3D" id="3.40.50.720">
    <property type="entry name" value="NAD(P)-binding Rossmann-like Domain"/>
    <property type="match status" value="1"/>
</dbReference>
<organism evidence="5 6">
    <name type="scientific">Croceitalea rosinachiae</name>
    <dbReference type="NCBI Taxonomy" id="3075596"/>
    <lineage>
        <taxon>Bacteria</taxon>
        <taxon>Pseudomonadati</taxon>
        <taxon>Bacteroidota</taxon>
        <taxon>Flavobacteriia</taxon>
        <taxon>Flavobacteriales</taxon>
        <taxon>Flavobacteriaceae</taxon>
        <taxon>Croceitalea</taxon>
    </lineage>
</organism>
<evidence type="ECO:0000259" key="3">
    <source>
        <dbReference type="Pfam" id="PF01408"/>
    </source>
</evidence>
<dbReference type="Pfam" id="PF01408">
    <property type="entry name" value="GFO_IDH_MocA"/>
    <property type="match status" value="1"/>
</dbReference>
<dbReference type="SUPFAM" id="SSF55347">
    <property type="entry name" value="Glyceraldehyde-3-phosphate dehydrogenase-like, C-terminal domain"/>
    <property type="match status" value="1"/>
</dbReference>
<dbReference type="Pfam" id="PF22725">
    <property type="entry name" value="GFO_IDH_MocA_C3"/>
    <property type="match status" value="1"/>
</dbReference>
<reference evidence="5 6" key="1">
    <citation type="submission" date="2023-09" db="EMBL/GenBank/DDBJ databases">
        <authorList>
            <person name="Rey-Velasco X."/>
        </authorList>
    </citation>
    <scope>NUCLEOTIDE SEQUENCE [LARGE SCALE GENOMIC DNA]</scope>
    <source>
        <strain evidence="5 6">F388</strain>
    </source>
</reference>
<dbReference type="SUPFAM" id="SSF51735">
    <property type="entry name" value="NAD(P)-binding Rossmann-fold domains"/>
    <property type="match status" value="1"/>
</dbReference>
<keyword evidence="2" id="KW-0560">Oxidoreductase</keyword>
<dbReference type="PANTHER" id="PTHR22604:SF105">
    <property type="entry name" value="TRANS-1,2-DIHYDROBENZENE-1,2-DIOL DEHYDROGENASE"/>
    <property type="match status" value="1"/>
</dbReference>
<comment type="caution">
    <text evidence="5">The sequence shown here is derived from an EMBL/GenBank/DDBJ whole genome shotgun (WGS) entry which is preliminary data.</text>
</comment>
<keyword evidence="6" id="KW-1185">Reference proteome</keyword>
<evidence type="ECO:0000313" key="5">
    <source>
        <dbReference type="EMBL" id="MDT0607378.1"/>
    </source>
</evidence>
<dbReference type="RefSeq" id="WP_311351012.1">
    <property type="nucleotide sequence ID" value="NZ_JAVRHR010000002.1"/>
</dbReference>
<dbReference type="InterPro" id="IPR050984">
    <property type="entry name" value="Gfo/Idh/MocA_domain"/>
</dbReference>
<dbReference type="Proteomes" id="UP001255246">
    <property type="component" value="Unassembled WGS sequence"/>
</dbReference>
<gene>
    <name evidence="5" type="ORF">RM706_10075</name>
</gene>
<dbReference type="EMBL" id="JAVRHR010000002">
    <property type="protein sequence ID" value="MDT0607378.1"/>
    <property type="molecule type" value="Genomic_DNA"/>
</dbReference>
<dbReference type="InterPro" id="IPR000683">
    <property type="entry name" value="Gfo/Idh/MocA-like_OxRdtase_N"/>
</dbReference>
<proteinExistence type="inferred from homology"/>
<evidence type="ECO:0000259" key="4">
    <source>
        <dbReference type="Pfam" id="PF22725"/>
    </source>
</evidence>
<protein>
    <submittedName>
        <fullName evidence="5">Gfo/Idh/MocA family oxidoreductase</fullName>
    </submittedName>
</protein>
<accession>A0ABU3AE51</accession>
<feature type="domain" description="GFO/IDH/MocA-like oxidoreductase" evidence="4">
    <location>
        <begin position="133"/>
        <end position="247"/>
    </location>
</feature>
<dbReference type="PANTHER" id="PTHR22604">
    <property type="entry name" value="OXIDOREDUCTASES"/>
    <property type="match status" value="1"/>
</dbReference>
<sequence>MKSKTRWGIVGPGKIAQNFANDLLLVDDAELTAVASRNQQRAQDFASTYQIPHVFDDYDSLFESDTADVLYIATPHTFHKDLAIRAMKAGKHVLCEKPMGVNSKEVIEMIAVAKENKVFLMEALWSRFNPTIKKVKQLVDDGVLGELNYVNADFAFYALDRPMESRLFNLELAGGTLLDIGIYPIFLAYLFLGKPKQIEAVSNFNSIGTEIQTSMIFNYDGAQATLNSSFANDSAMPAGLGGTKGSIVLEPRFHETQGYTLNVGGESERVKLPTIGKGYTYEIEEVNDCIRENRMESSLWSHQDSIALISLLDAIRHKTGVRFPFEN</sequence>
<comment type="similarity">
    <text evidence="1">Belongs to the Gfo/Idh/MocA family.</text>
</comment>
<feature type="domain" description="Gfo/Idh/MocA-like oxidoreductase N-terminal" evidence="3">
    <location>
        <begin position="6"/>
        <end position="122"/>
    </location>
</feature>